<feature type="transmembrane region" description="Helical" evidence="6">
    <location>
        <begin position="175"/>
        <end position="191"/>
    </location>
</feature>
<sequence length="453" mass="48076">MGHARRTRPSAACRVRGPPRLRHVEGVHVPPALIRRISLCLLVAAPAVVVRIAGIEIAPVIELVLFGAAIVAAAFLLAWAAEAAQKDIAGALAIALLALIAVLPEYAVDLYYAYRSGSDPQYLHFAAANMTGSNRLLLGFGWPLVVIIALLVAYRVSKRTGGPVNRALQLSGESRMDIGFLVILALIAFIIPLIGSIPLWFGIGLIVIFGLYLWRAGQGADNSDEEFVGAAALIVSMPTRARRITVVAMFIVSAAIILTSAEPFAEALVASGSTLGIDSYFLVQWLAPLASESPEFIIAAMFALRGLGGAAIATLIASKVNQWSLLVGSLPVAHFLGGGDTMLPLDARQVEEFTLTATQTILGVAIILALRFHWIPAVGLAALFGIQFFVTDTTGRYVLSAIQVVLAIIFLILHRKDIIPTLAAPFRRTTQLTAAAAERTDPAEAEATTGPRA</sequence>
<feature type="transmembrane region" description="Helical" evidence="6">
    <location>
        <begin position="364"/>
        <end position="390"/>
    </location>
</feature>
<feature type="region of interest" description="Disordered" evidence="5">
    <location>
        <begin position="433"/>
        <end position="453"/>
    </location>
</feature>
<feature type="transmembrane region" description="Helical" evidence="6">
    <location>
        <begin position="134"/>
        <end position="154"/>
    </location>
</feature>
<keyword evidence="2 6" id="KW-0812">Transmembrane</keyword>
<evidence type="ECO:0000256" key="2">
    <source>
        <dbReference type="ARBA" id="ARBA00022692"/>
    </source>
</evidence>
<dbReference type="Gene3D" id="1.20.1420.30">
    <property type="entry name" value="NCX, central ion-binding region"/>
    <property type="match status" value="1"/>
</dbReference>
<dbReference type="AlphaFoldDB" id="A0A7T4A0M1"/>
<keyword evidence="4 6" id="KW-0472">Membrane</keyword>
<reference evidence="8 9" key="1">
    <citation type="submission" date="2020-12" db="EMBL/GenBank/DDBJ databases">
        <title>FDA dAtabase for Regulatory Grade micrObial Sequences (FDA-ARGOS): Supporting development and validation of Infectious Disease Dx tests.</title>
        <authorList>
            <person name="Sproer C."/>
            <person name="Gronow S."/>
            <person name="Severitt S."/>
            <person name="Schroder I."/>
            <person name="Tallon L."/>
            <person name="Sadzewicz L."/>
            <person name="Zhao X."/>
            <person name="Boylan J."/>
            <person name="Ott S."/>
            <person name="Bowen H."/>
            <person name="Vavikolanu K."/>
            <person name="Mehta A."/>
            <person name="Aluvathingal J."/>
            <person name="Nadendla S."/>
            <person name="Lowell S."/>
            <person name="Myers T."/>
            <person name="Yan Y."/>
            <person name="Sichtig H."/>
        </authorList>
    </citation>
    <scope>NUCLEOTIDE SEQUENCE [LARGE SCALE GENOMIC DNA]</scope>
    <source>
        <strain evidence="8 9">FDAARGOS_990</strain>
    </source>
</reference>
<dbReference type="GO" id="GO:0016020">
    <property type="term" value="C:membrane"/>
    <property type="evidence" value="ECO:0007669"/>
    <property type="project" value="UniProtKB-SubCell"/>
</dbReference>
<accession>A0A7T4A0M1</accession>
<gene>
    <name evidence="8" type="ORF">I6H47_03670</name>
</gene>
<evidence type="ECO:0000259" key="7">
    <source>
        <dbReference type="Pfam" id="PF01699"/>
    </source>
</evidence>
<evidence type="ECO:0000256" key="1">
    <source>
        <dbReference type="ARBA" id="ARBA00004141"/>
    </source>
</evidence>
<feature type="domain" description="Sodium/calcium exchanger membrane region" evidence="7">
    <location>
        <begin position="247"/>
        <end position="387"/>
    </location>
</feature>
<feature type="transmembrane region" description="Helical" evidence="6">
    <location>
        <begin position="88"/>
        <end position="114"/>
    </location>
</feature>
<proteinExistence type="predicted"/>
<dbReference type="InterPro" id="IPR044880">
    <property type="entry name" value="NCX_ion-bd_dom_sf"/>
</dbReference>
<comment type="subcellular location">
    <subcellularLocation>
        <location evidence="1">Membrane</location>
        <topology evidence="1">Multi-pass membrane protein</topology>
    </subcellularLocation>
</comment>
<evidence type="ECO:0000313" key="8">
    <source>
        <dbReference type="EMBL" id="QQB15072.1"/>
    </source>
</evidence>
<protein>
    <submittedName>
        <fullName evidence="8">Sodium:proton exchanger</fullName>
    </submittedName>
</protein>
<keyword evidence="3 6" id="KW-1133">Transmembrane helix</keyword>
<name>A0A7T4A0M1_9MICO</name>
<feature type="transmembrane region" description="Helical" evidence="6">
    <location>
        <begin position="396"/>
        <end position="413"/>
    </location>
</feature>
<evidence type="ECO:0000256" key="3">
    <source>
        <dbReference type="ARBA" id="ARBA00022989"/>
    </source>
</evidence>
<feature type="domain" description="Sodium/calcium exchanger membrane region" evidence="7">
    <location>
        <begin position="63"/>
        <end position="214"/>
    </location>
</feature>
<dbReference type="InterPro" id="IPR004837">
    <property type="entry name" value="NaCa_Exmemb"/>
</dbReference>
<evidence type="ECO:0000256" key="4">
    <source>
        <dbReference type="ARBA" id="ARBA00023136"/>
    </source>
</evidence>
<dbReference type="EMBL" id="CP065989">
    <property type="protein sequence ID" value="QQB15072.1"/>
    <property type="molecule type" value="Genomic_DNA"/>
</dbReference>
<feature type="transmembrane region" description="Helical" evidence="6">
    <location>
        <begin position="60"/>
        <end position="81"/>
    </location>
</feature>
<evidence type="ECO:0000256" key="5">
    <source>
        <dbReference type="SAM" id="MobiDB-lite"/>
    </source>
</evidence>
<feature type="transmembrane region" description="Helical" evidence="6">
    <location>
        <begin position="296"/>
        <end position="317"/>
    </location>
</feature>
<organism evidence="8 9">
    <name type="scientific">Brevibacterium casei</name>
    <dbReference type="NCBI Taxonomy" id="33889"/>
    <lineage>
        <taxon>Bacteria</taxon>
        <taxon>Bacillati</taxon>
        <taxon>Actinomycetota</taxon>
        <taxon>Actinomycetes</taxon>
        <taxon>Micrococcales</taxon>
        <taxon>Brevibacteriaceae</taxon>
        <taxon>Brevibacterium</taxon>
    </lineage>
</organism>
<feature type="transmembrane region" description="Helical" evidence="6">
    <location>
        <begin position="37"/>
        <end position="54"/>
    </location>
</feature>
<dbReference type="Proteomes" id="UP000595374">
    <property type="component" value="Chromosome"/>
</dbReference>
<feature type="transmembrane region" description="Helical" evidence="6">
    <location>
        <begin position="197"/>
        <end position="214"/>
    </location>
</feature>
<evidence type="ECO:0000256" key="6">
    <source>
        <dbReference type="SAM" id="Phobius"/>
    </source>
</evidence>
<dbReference type="GO" id="GO:0055085">
    <property type="term" value="P:transmembrane transport"/>
    <property type="evidence" value="ECO:0007669"/>
    <property type="project" value="InterPro"/>
</dbReference>
<evidence type="ECO:0000313" key="9">
    <source>
        <dbReference type="Proteomes" id="UP000595374"/>
    </source>
</evidence>
<feature type="transmembrane region" description="Helical" evidence="6">
    <location>
        <begin position="244"/>
        <end position="261"/>
    </location>
</feature>
<dbReference type="Pfam" id="PF01699">
    <property type="entry name" value="Na_Ca_ex"/>
    <property type="match status" value="2"/>
</dbReference>